<feature type="domain" description="Fe-S hydro-lyase tartrate dehydratase alpha-type catalytic" evidence="7">
    <location>
        <begin position="14"/>
        <end position="281"/>
    </location>
</feature>
<organism evidence="8 9">
    <name type="scientific">Pedosphaera parvula (strain Ellin514)</name>
    <dbReference type="NCBI Taxonomy" id="320771"/>
    <lineage>
        <taxon>Bacteria</taxon>
        <taxon>Pseudomonadati</taxon>
        <taxon>Verrucomicrobiota</taxon>
        <taxon>Pedosphaerae</taxon>
        <taxon>Pedosphaerales</taxon>
        <taxon>Pedosphaeraceae</taxon>
        <taxon>Pedosphaera</taxon>
    </lineage>
</organism>
<comment type="caution">
    <text evidence="8">The sequence shown here is derived from an EMBL/GenBank/DDBJ whole genome shotgun (WGS) entry which is preliminary data.</text>
</comment>
<evidence type="ECO:0000256" key="1">
    <source>
        <dbReference type="ARBA" id="ARBA00008876"/>
    </source>
</evidence>
<reference evidence="8 9" key="1">
    <citation type="journal article" date="2011" name="J. Bacteriol.">
        <title>Genome sequence of 'Pedosphaera parvula' Ellin514, an aerobic Verrucomicrobial isolate from pasture soil.</title>
        <authorList>
            <person name="Kant R."/>
            <person name="van Passel M.W."/>
            <person name="Sangwan P."/>
            <person name="Palva A."/>
            <person name="Lucas S."/>
            <person name="Copeland A."/>
            <person name="Lapidus A."/>
            <person name="Glavina Del Rio T."/>
            <person name="Dalin E."/>
            <person name="Tice H."/>
            <person name="Bruce D."/>
            <person name="Goodwin L."/>
            <person name="Pitluck S."/>
            <person name="Chertkov O."/>
            <person name="Larimer F.W."/>
            <person name="Land M.L."/>
            <person name="Hauser L."/>
            <person name="Brettin T.S."/>
            <person name="Detter J.C."/>
            <person name="Han S."/>
            <person name="de Vos W.M."/>
            <person name="Janssen P.H."/>
            <person name="Smidt H."/>
        </authorList>
    </citation>
    <scope>NUCLEOTIDE SEQUENCE [LARGE SCALE GENOMIC DNA]</scope>
    <source>
        <strain evidence="8 9">Ellin514</strain>
    </source>
</reference>
<evidence type="ECO:0000256" key="4">
    <source>
        <dbReference type="ARBA" id="ARBA00023004"/>
    </source>
</evidence>
<dbReference type="GO" id="GO:0046872">
    <property type="term" value="F:metal ion binding"/>
    <property type="evidence" value="ECO:0007669"/>
    <property type="project" value="UniProtKB-KW"/>
</dbReference>
<dbReference type="InterPro" id="IPR004646">
    <property type="entry name" value="Fe-S_hydro-lyase_TtdA-typ_cat"/>
</dbReference>
<dbReference type="NCBIfam" id="TIGR00722">
    <property type="entry name" value="ttdA_fumA_fumB"/>
    <property type="match status" value="1"/>
</dbReference>
<dbReference type="AlphaFoldDB" id="B9XC82"/>
<evidence type="ECO:0000313" key="9">
    <source>
        <dbReference type="Proteomes" id="UP000003688"/>
    </source>
</evidence>
<keyword evidence="4" id="KW-0408">Iron</keyword>
<accession>B9XC82</accession>
<keyword evidence="9" id="KW-1185">Reference proteome</keyword>
<name>B9XC82_PEDPL</name>
<evidence type="ECO:0000313" key="8">
    <source>
        <dbReference type="EMBL" id="EEF62550.1"/>
    </source>
</evidence>
<dbReference type="PANTHER" id="PTHR30389:SF17">
    <property type="entry name" value="L(+)-TARTRATE DEHYDRATASE SUBUNIT ALPHA-RELATED"/>
    <property type="match status" value="1"/>
</dbReference>
<evidence type="ECO:0000256" key="5">
    <source>
        <dbReference type="ARBA" id="ARBA00023014"/>
    </source>
</evidence>
<dbReference type="GO" id="GO:0051539">
    <property type="term" value="F:4 iron, 4 sulfur cluster binding"/>
    <property type="evidence" value="ECO:0007669"/>
    <property type="project" value="UniProtKB-KW"/>
</dbReference>
<proteinExistence type="inferred from homology"/>
<keyword evidence="2" id="KW-0004">4Fe-4S</keyword>
<dbReference type="STRING" id="320771.Cflav_PD5185"/>
<gene>
    <name evidence="8" type="ORF">Cflav_PD5185</name>
</gene>
<dbReference type="NCBIfam" id="NF004885">
    <property type="entry name" value="PRK06246.1"/>
    <property type="match status" value="1"/>
</dbReference>
<evidence type="ECO:0000256" key="3">
    <source>
        <dbReference type="ARBA" id="ARBA00022723"/>
    </source>
</evidence>
<comment type="similarity">
    <text evidence="1">Belongs to the class-I fumarase family.</text>
</comment>
<evidence type="ECO:0000256" key="6">
    <source>
        <dbReference type="ARBA" id="ARBA00023239"/>
    </source>
</evidence>
<dbReference type="OrthoDB" id="9798978at2"/>
<evidence type="ECO:0000256" key="2">
    <source>
        <dbReference type="ARBA" id="ARBA00022485"/>
    </source>
</evidence>
<keyword evidence="3" id="KW-0479">Metal-binding</keyword>
<dbReference type="RefSeq" id="WP_007413430.1">
    <property type="nucleotide sequence ID" value="NZ_ABOX02000004.1"/>
</dbReference>
<keyword evidence="5" id="KW-0411">Iron-sulfur</keyword>
<dbReference type="Pfam" id="PF05681">
    <property type="entry name" value="Fumerase"/>
    <property type="match status" value="1"/>
</dbReference>
<protein>
    <submittedName>
        <fullName evidence="8">Hydro-lyase, Fe-S type, tartrate/fumarate subfamily, alpha subunit</fullName>
        <ecNumber evidence="8">4.2.1.2</ecNumber>
    </submittedName>
</protein>
<dbReference type="GO" id="GO:0004333">
    <property type="term" value="F:fumarate hydratase activity"/>
    <property type="evidence" value="ECO:0007669"/>
    <property type="project" value="UniProtKB-EC"/>
</dbReference>
<dbReference type="Proteomes" id="UP000003688">
    <property type="component" value="Unassembled WGS sequence"/>
</dbReference>
<evidence type="ECO:0000259" key="7">
    <source>
        <dbReference type="Pfam" id="PF05681"/>
    </source>
</evidence>
<dbReference type="EMBL" id="ABOX02000004">
    <property type="protein sequence ID" value="EEF62550.1"/>
    <property type="molecule type" value="Genomic_DNA"/>
</dbReference>
<dbReference type="InterPro" id="IPR051208">
    <property type="entry name" value="Class-I_Fumarase/Tartrate_DH"/>
</dbReference>
<sequence length="295" mass="32443">MEVPENFYGLVETTCRDLYIQSLKQIPDDVVDAIKRAAARETKEVAKRIFSHYLQSIDLGRQKDMMVCQDTGIPIYWVEIGGNLRLDGSRLTQAITRGTERATREHPLRSSIVSPLKRENRQTSTGDRIPIIHYDFVADSDVLEILFMPKGSGSENMSFMKMLVPADGINGIKKFVLEQVIGAGAKPCPPTIVGIGIGGSSDLCMTLAKKATTRPLGSPNPDPQIAALEQELFEAINKTGIGPQGLGGNTTALAVHIESAWTHITCNPVAVNLQCWRAERRRAKLWADGRVELSF</sequence>
<dbReference type="EC" id="4.2.1.2" evidence="8"/>
<keyword evidence="6 8" id="KW-0456">Lyase</keyword>
<dbReference type="PANTHER" id="PTHR30389">
    <property type="entry name" value="FUMARATE HYDRATASE-RELATED"/>
    <property type="match status" value="1"/>
</dbReference>